<dbReference type="Proteomes" id="UP001497516">
    <property type="component" value="Chromosome 1"/>
</dbReference>
<keyword evidence="2" id="KW-1185">Reference proteome</keyword>
<evidence type="ECO:0000313" key="1">
    <source>
        <dbReference type="EMBL" id="CAL1353103.1"/>
    </source>
</evidence>
<name>A0AAV2C9K2_9ROSI</name>
<accession>A0AAV2C9K2</accession>
<dbReference type="AlphaFoldDB" id="A0AAV2C9K2"/>
<gene>
    <name evidence="1" type="ORF">LTRI10_LOCUS1028</name>
</gene>
<dbReference type="EMBL" id="OZ034813">
    <property type="protein sequence ID" value="CAL1353103.1"/>
    <property type="molecule type" value="Genomic_DNA"/>
</dbReference>
<evidence type="ECO:0000313" key="2">
    <source>
        <dbReference type="Proteomes" id="UP001497516"/>
    </source>
</evidence>
<reference evidence="1 2" key="1">
    <citation type="submission" date="2024-04" db="EMBL/GenBank/DDBJ databases">
        <authorList>
            <person name="Fracassetti M."/>
        </authorList>
    </citation>
    <scope>NUCLEOTIDE SEQUENCE [LARGE SCALE GENOMIC DNA]</scope>
</reference>
<sequence length="116" mass="13913">MPERGKILINLPMVNLVYIHLNGRVDNWPEYRENLKELLRRSNNAIFIQLRLGNIADPEFHFVDLAKLLLQEVPRWLKTRELGQHSRRPFYFQLQSGCHKYNDNGRFYSSYRTPRA</sequence>
<organism evidence="1 2">
    <name type="scientific">Linum trigynum</name>
    <dbReference type="NCBI Taxonomy" id="586398"/>
    <lineage>
        <taxon>Eukaryota</taxon>
        <taxon>Viridiplantae</taxon>
        <taxon>Streptophyta</taxon>
        <taxon>Embryophyta</taxon>
        <taxon>Tracheophyta</taxon>
        <taxon>Spermatophyta</taxon>
        <taxon>Magnoliopsida</taxon>
        <taxon>eudicotyledons</taxon>
        <taxon>Gunneridae</taxon>
        <taxon>Pentapetalae</taxon>
        <taxon>rosids</taxon>
        <taxon>fabids</taxon>
        <taxon>Malpighiales</taxon>
        <taxon>Linaceae</taxon>
        <taxon>Linum</taxon>
    </lineage>
</organism>
<protein>
    <submittedName>
        <fullName evidence="1">Uncharacterized protein</fullName>
    </submittedName>
</protein>
<proteinExistence type="predicted"/>